<keyword evidence="9" id="KW-1185">Reference proteome</keyword>
<dbReference type="PANTHER" id="PTHR11802">
    <property type="entry name" value="SERINE PROTEASE FAMILY S10 SERINE CARBOXYPEPTIDASE"/>
    <property type="match status" value="1"/>
</dbReference>
<evidence type="ECO:0000256" key="7">
    <source>
        <dbReference type="SAM" id="SignalP"/>
    </source>
</evidence>
<proteinExistence type="inferred from homology"/>
<dbReference type="RefSeq" id="XP_018077670.1">
    <property type="nucleotide sequence ID" value="XM_018208690.1"/>
</dbReference>
<dbReference type="PANTHER" id="PTHR11802:SF189">
    <property type="entry name" value="CARBOXYPEPTIDASE"/>
    <property type="match status" value="1"/>
</dbReference>
<evidence type="ECO:0000256" key="6">
    <source>
        <dbReference type="ARBA" id="ARBA00023180"/>
    </source>
</evidence>
<evidence type="ECO:0000256" key="1">
    <source>
        <dbReference type="ARBA" id="ARBA00009431"/>
    </source>
</evidence>
<dbReference type="InterPro" id="IPR029058">
    <property type="entry name" value="AB_hydrolase_fold"/>
</dbReference>
<dbReference type="SUPFAM" id="SSF53474">
    <property type="entry name" value="alpha/beta-Hydrolases"/>
    <property type="match status" value="1"/>
</dbReference>
<evidence type="ECO:0000256" key="2">
    <source>
        <dbReference type="ARBA" id="ARBA00022645"/>
    </source>
</evidence>
<comment type="similarity">
    <text evidence="1">Belongs to the peptidase S10 family.</text>
</comment>
<keyword evidence="3" id="KW-0645">Protease</keyword>
<reference evidence="8 9" key="1">
    <citation type="submission" date="2015-10" db="EMBL/GenBank/DDBJ databases">
        <title>Full genome of DAOMC 229536 Phialocephala scopiformis, a fungal endophyte of spruce producing the potent anti-insectan compound rugulosin.</title>
        <authorList>
            <consortium name="DOE Joint Genome Institute"/>
            <person name="Walker A.K."/>
            <person name="Frasz S.L."/>
            <person name="Seifert K.A."/>
            <person name="Miller J.D."/>
            <person name="Mondo S.J."/>
            <person name="Labutti K."/>
            <person name="Lipzen A."/>
            <person name="Dockter R."/>
            <person name="Kennedy M."/>
            <person name="Grigoriev I.V."/>
            <person name="Spatafora J.W."/>
        </authorList>
    </citation>
    <scope>NUCLEOTIDE SEQUENCE [LARGE SCALE GENOMIC DNA]</scope>
    <source>
        <strain evidence="8 9">CBS 120377</strain>
    </source>
</reference>
<dbReference type="Gene3D" id="3.40.50.1820">
    <property type="entry name" value="alpha/beta hydrolase"/>
    <property type="match status" value="1"/>
</dbReference>
<keyword evidence="6" id="KW-0325">Glycoprotein</keyword>
<feature type="signal peptide" evidence="7">
    <location>
        <begin position="1"/>
        <end position="20"/>
    </location>
</feature>
<sequence>MFSLSHVVLAIVFLSSVVTAQYFPPVPEGITTIKSSNYENATISYKETFICETTPGVRGWSGYVHLPADASRDYPINTFFWFFEARNRSTDTPLAIWLNGGPGASSVASVVSENGPCNVLADSNSTEFNPWSWNNEVDMLYIDQPVQVGFSYDRLANGTLDALSTSLLPVVADFSISGVPMQNDTLFVGTFPSLNSSTTATTSTIAASAVWEFLQAWLNGFPFYESCNDKGLGIWGASYGGHWVTALAGFIEDQNDRITAGTLEDAFLIKVDTVGIINGQVDFTILAGSYPDMAYNNTYGFQAISEVEYLSAKANVTMCENLFQECRDQAAFYDPENLGNVTSVNSLCVAAYGYCALYVEYVYLISGHDSFDIGHTTPDSEPTKYELGYLNQHWVQAALGVPLNFTYQNMVVYNAVMASGDIVRGRFPETLGDLLDRGVQVTLMYGDRDYICNWISGERTSLALNSTLSSGFQEAGYVNITTNDTYYGGVVRQHGNLSFSRVFDAAHEVAYYQPETAYRVFTRAMFHTDIATGGISIADHNNYSTTGPSSGFHIKNTMPDNPPNICYTYMATTTCTTDQLAKLQNGTAVVEDWIVVG</sequence>
<dbReference type="EMBL" id="KQ947405">
    <property type="protein sequence ID" value="KUJ23315.1"/>
    <property type="molecule type" value="Genomic_DNA"/>
</dbReference>
<keyword evidence="2" id="KW-0121">Carboxypeptidase</keyword>
<dbReference type="Pfam" id="PF00450">
    <property type="entry name" value="Peptidase_S10"/>
    <property type="match status" value="1"/>
</dbReference>
<dbReference type="InParanoid" id="A0A194XSN5"/>
<evidence type="ECO:0000256" key="3">
    <source>
        <dbReference type="ARBA" id="ARBA00022670"/>
    </source>
</evidence>
<dbReference type="GeneID" id="28818416"/>
<evidence type="ECO:0000313" key="9">
    <source>
        <dbReference type="Proteomes" id="UP000070700"/>
    </source>
</evidence>
<dbReference type="OrthoDB" id="443318at2759"/>
<dbReference type="KEGG" id="psco:LY89DRAFT_573541"/>
<dbReference type="GO" id="GO:0004185">
    <property type="term" value="F:serine-type carboxypeptidase activity"/>
    <property type="evidence" value="ECO:0007669"/>
    <property type="project" value="InterPro"/>
</dbReference>
<dbReference type="AlphaFoldDB" id="A0A194XSN5"/>
<keyword evidence="4 7" id="KW-0732">Signal</keyword>
<dbReference type="InterPro" id="IPR001563">
    <property type="entry name" value="Peptidase_S10"/>
</dbReference>
<dbReference type="PRINTS" id="PR00724">
    <property type="entry name" value="CRBOXYPTASEC"/>
</dbReference>
<protein>
    <submittedName>
        <fullName evidence="8">Alpha/beta-hydrolase</fullName>
    </submittedName>
</protein>
<accession>A0A194XSN5</accession>
<name>A0A194XSN5_MOLSC</name>
<dbReference type="Proteomes" id="UP000070700">
    <property type="component" value="Unassembled WGS sequence"/>
</dbReference>
<dbReference type="GO" id="GO:0006508">
    <property type="term" value="P:proteolysis"/>
    <property type="evidence" value="ECO:0007669"/>
    <property type="project" value="UniProtKB-KW"/>
</dbReference>
<gene>
    <name evidence="8" type="ORF">LY89DRAFT_573541</name>
</gene>
<feature type="chain" id="PRO_5008268553" evidence="7">
    <location>
        <begin position="21"/>
        <end position="597"/>
    </location>
</feature>
<dbReference type="GO" id="GO:0000324">
    <property type="term" value="C:fungal-type vacuole"/>
    <property type="evidence" value="ECO:0007669"/>
    <property type="project" value="TreeGrafter"/>
</dbReference>
<keyword evidence="5 8" id="KW-0378">Hydrolase</keyword>
<evidence type="ECO:0000313" key="8">
    <source>
        <dbReference type="EMBL" id="KUJ23315.1"/>
    </source>
</evidence>
<evidence type="ECO:0000256" key="5">
    <source>
        <dbReference type="ARBA" id="ARBA00022801"/>
    </source>
</evidence>
<organism evidence="8 9">
    <name type="scientific">Mollisia scopiformis</name>
    <name type="common">Conifer needle endophyte fungus</name>
    <name type="synonym">Phialocephala scopiformis</name>
    <dbReference type="NCBI Taxonomy" id="149040"/>
    <lineage>
        <taxon>Eukaryota</taxon>
        <taxon>Fungi</taxon>
        <taxon>Dikarya</taxon>
        <taxon>Ascomycota</taxon>
        <taxon>Pezizomycotina</taxon>
        <taxon>Leotiomycetes</taxon>
        <taxon>Helotiales</taxon>
        <taxon>Mollisiaceae</taxon>
        <taxon>Mollisia</taxon>
    </lineage>
</organism>
<evidence type="ECO:0000256" key="4">
    <source>
        <dbReference type="ARBA" id="ARBA00022729"/>
    </source>
</evidence>